<feature type="transmembrane region" description="Helical" evidence="9">
    <location>
        <begin position="179"/>
        <end position="200"/>
    </location>
</feature>
<accession>A0AA39GCX6</accession>
<dbReference type="InterPro" id="IPR044202">
    <property type="entry name" value="LETM1/MDM38-like"/>
</dbReference>
<feature type="region of interest" description="Disordered" evidence="8">
    <location>
        <begin position="70"/>
        <end position="96"/>
    </location>
</feature>
<keyword evidence="5 7" id="KW-0496">Mitochondrion</keyword>
<dbReference type="EMBL" id="JAPDFR010000007">
    <property type="protein sequence ID" value="KAK0385027.1"/>
    <property type="molecule type" value="Genomic_DNA"/>
</dbReference>
<protein>
    <recommendedName>
        <fullName evidence="10">Letm1 RBD domain-containing protein</fullName>
    </recommendedName>
</protein>
<comment type="subcellular location">
    <subcellularLocation>
        <location evidence="1">Mitochondrion inner membrane</location>
        <topology evidence="1">Single-pass membrane protein</topology>
    </subcellularLocation>
</comment>
<evidence type="ECO:0000256" key="8">
    <source>
        <dbReference type="SAM" id="MobiDB-lite"/>
    </source>
</evidence>
<keyword evidence="3" id="KW-0999">Mitochondrion inner membrane</keyword>
<dbReference type="GO" id="GO:0030003">
    <property type="term" value="P:intracellular monoatomic cation homeostasis"/>
    <property type="evidence" value="ECO:0007669"/>
    <property type="project" value="TreeGrafter"/>
</dbReference>
<evidence type="ECO:0000313" key="12">
    <source>
        <dbReference type="Proteomes" id="UP001175261"/>
    </source>
</evidence>
<evidence type="ECO:0000256" key="1">
    <source>
        <dbReference type="ARBA" id="ARBA00004434"/>
    </source>
</evidence>
<evidence type="ECO:0000256" key="4">
    <source>
        <dbReference type="ARBA" id="ARBA00022989"/>
    </source>
</evidence>
<feature type="domain" description="Letm1 RBD" evidence="10">
    <location>
        <begin position="185"/>
        <end position="377"/>
    </location>
</feature>
<dbReference type="Proteomes" id="UP001175261">
    <property type="component" value="Unassembled WGS sequence"/>
</dbReference>
<keyword evidence="2 9" id="KW-0812">Transmembrane</keyword>
<evidence type="ECO:0000313" key="11">
    <source>
        <dbReference type="EMBL" id="KAK0385027.1"/>
    </source>
</evidence>
<dbReference type="InterPro" id="IPR033122">
    <property type="entry name" value="LETM1-like_RBD"/>
</dbReference>
<comment type="caution">
    <text evidence="11">The sequence shown here is derived from an EMBL/GenBank/DDBJ whole genome shotgun (WGS) entry which is preliminary data.</text>
</comment>
<dbReference type="PANTHER" id="PTHR14009">
    <property type="entry name" value="LEUCINE ZIPPER-EF-HAND CONTAINING TRANSMEMBRANE PROTEIN"/>
    <property type="match status" value="1"/>
</dbReference>
<dbReference type="PROSITE" id="PS51758">
    <property type="entry name" value="LETM1_RBD"/>
    <property type="match status" value="1"/>
</dbReference>
<dbReference type="AlphaFoldDB" id="A0AA39GCX6"/>
<dbReference type="Pfam" id="PF07766">
    <property type="entry name" value="LETM1_RBD"/>
    <property type="match status" value="1"/>
</dbReference>
<organism evidence="11 12">
    <name type="scientific">Sarocladium strictum</name>
    <name type="common">Black bundle disease fungus</name>
    <name type="synonym">Acremonium strictum</name>
    <dbReference type="NCBI Taxonomy" id="5046"/>
    <lineage>
        <taxon>Eukaryota</taxon>
        <taxon>Fungi</taxon>
        <taxon>Dikarya</taxon>
        <taxon>Ascomycota</taxon>
        <taxon>Pezizomycotina</taxon>
        <taxon>Sordariomycetes</taxon>
        <taxon>Hypocreomycetidae</taxon>
        <taxon>Hypocreales</taxon>
        <taxon>Sarocladiaceae</taxon>
        <taxon>Sarocladium</taxon>
    </lineage>
</organism>
<gene>
    <name evidence="11" type="ORF">NLU13_7505</name>
</gene>
<dbReference type="PANTHER" id="PTHR14009:SF1">
    <property type="entry name" value="MITOCHONDRIAL PROTON_CALCIUM EXCHANGER PROTEIN"/>
    <property type="match status" value="1"/>
</dbReference>
<reference evidence="11" key="1">
    <citation type="submission" date="2022-10" db="EMBL/GenBank/DDBJ databases">
        <title>Determination and structural analysis of whole genome sequence of Sarocladium strictum F4-1.</title>
        <authorList>
            <person name="Hu L."/>
            <person name="Jiang Y."/>
        </authorList>
    </citation>
    <scope>NUCLEOTIDE SEQUENCE</scope>
    <source>
        <strain evidence="11">F4-1</strain>
    </source>
</reference>
<evidence type="ECO:0000256" key="7">
    <source>
        <dbReference type="PROSITE-ProRule" id="PRU01094"/>
    </source>
</evidence>
<evidence type="ECO:0000259" key="10">
    <source>
        <dbReference type="PROSITE" id="PS51758"/>
    </source>
</evidence>
<sequence>MTIRLRCRLWANSPRSSQLHITNHLSQTTRRASRAMSCQSVWLTPALRPCAPRFLLRATTSRTSLLLSPRRFTHGDASPPRNTLINPPVSTRPPPLPLPNRSSYESALPYYFNLGKAYIRFYKDGVKAVLANRRLLKEKMQRTPVDDRPSIWRPNYVPKTFSRADWVLLWRVRHDMLRLPFFGLMLIVIGEFTVLVVAFVDGVVPYTCRIPSQVYSAYEKAEARRRIAFSDLEARHPHGVLSPRLNRSAARAHVLRSLNMSSTLWDKLSLTTFAPPGSWELRGRLRMAFLEGDDKNLVEDGGLVGMEADEVRIACSLRGINVLGKSEEEMRSWLGDWLRLTAAEDLEERRRRMAVLLLTRPEHWPETRDFAVPDWEL</sequence>
<dbReference type="GO" id="GO:0043022">
    <property type="term" value="F:ribosome binding"/>
    <property type="evidence" value="ECO:0007669"/>
    <property type="project" value="InterPro"/>
</dbReference>
<evidence type="ECO:0000256" key="2">
    <source>
        <dbReference type="ARBA" id="ARBA00022692"/>
    </source>
</evidence>
<evidence type="ECO:0000256" key="9">
    <source>
        <dbReference type="SAM" id="Phobius"/>
    </source>
</evidence>
<dbReference type="GO" id="GO:0005743">
    <property type="term" value="C:mitochondrial inner membrane"/>
    <property type="evidence" value="ECO:0007669"/>
    <property type="project" value="UniProtKB-SubCell"/>
</dbReference>
<evidence type="ECO:0000256" key="5">
    <source>
        <dbReference type="ARBA" id="ARBA00023128"/>
    </source>
</evidence>
<keyword evidence="12" id="KW-1185">Reference proteome</keyword>
<name>A0AA39GCX6_SARSR</name>
<evidence type="ECO:0000256" key="3">
    <source>
        <dbReference type="ARBA" id="ARBA00022792"/>
    </source>
</evidence>
<keyword evidence="6 9" id="KW-0472">Membrane</keyword>
<keyword evidence="4 9" id="KW-1133">Transmembrane helix</keyword>
<evidence type="ECO:0000256" key="6">
    <source>
        <dbReference type="ARBA" id="ARBA00023136"/>
    </source>
</evidence>
<proteinExistence type="predicted"/>